<gene>
    <name evidence="2" type="ORF">ACPOL_7023</name>
</gene>
<dbReference type="Proteomes" id="UP000253606">
    <property type="component" value="Plasmid pACPOL4"/>
</dbReference>
<proteinExistence type="predicted"/>
<feature type="region of interest" description="Disordered" evidence="1">
    <location>
        <begin position="1"/>
        <end position="22"/>
    </location>
</feature>
<keyword evidence="2" id="KW-0614">Plasmid</keyword>
<protein>
    <submittedName>
        <fullName evidence="2">Uncharacterized protein</fullName>
    </submittedName>
</protein>
<keyword evidence="3" id="KW-1185">Reference proteome</keyword>
<reference evidence="2 3" key="1">
    <citation type="journal article" date="2018" name="Front. Microbiol.">
        <title>Hydrolytic Capabilities as a Key to Environmental Success: Chitinolytic and Cellulolytic Acidobacteria From Acidic Sub-arctic Soils and Boreal Peatlands.</title>
        <authorList>
            <person name="Belova S.E."/>
            <person name="Ravin N.V."/>
            <person name="Pankratov T.A."/>
            <person name="Rakitin A.L."/>
            <person name="Ivanova A.A."/>
            <person name="Beletsky A.V."/>
            <person name="Mardanov A.V."/>
            <person name="Sinninghe Damste J.S."/>
            <person name="Dedysh S.N."/>
        </authorList>
    </citation>
    <scope>NUCLEOTIDE SEQUENCE [LARGE SCALE GENOMIC DNA]</scope>
    <source>
        <strain evidence="2 3">SBC82</strain>
        <plasmid evidence="3">pacpol4</plasmid>
    </source>
</reference>
<evidence type="ECO:0000256" key="1">
    <source>
        <dbReference type="SAM" id="MobiDB-lite"/>
    </source>
</evidence>
<sequence>MPPSGSATDRVRGPTNRPSPFTNTTWFAAKRFSWTSTRPLTIARFLSRTTAISIPGADLFMPNSSSRCAYQATLAECTMFLLGRQAMLGQEPPTYRLSMSATLFPSAPKDQLRYFPASPLPRTRASNTSTVWCVLSGIVTPWSQFASISTSLHVRESSC</sequence>
<evidence type="ECO:0000313" key="2">
    <source>
        <dbReference type="EMBL" id="AXC16223.1"/>
    </source>
</evidence>
<accession>A0A2Z5GAJ5</accession>
<geneLocation type="plasmid" evidence="3">
    <name>pacpol4</name>
</geneLocation>
<dbReference type="AlphaFoldDB" id="A0A2Z5GAJ5"/>
<dbReference type="EMBL" id="CP030843">
    <property type="protein sequence ID" value="AXC16223.1"/>
    <property type="molecule type" value="Genomic_DNA"/>
</dbReference>
<organism evidence="2 3">
    <name type="scientific">Acidisarcina polymorpha</name>
    <dbReference type="NCBI Taxonomy" id="2211140"/>
    <lineage>
        <taxon>Bacteria</taxon>
        <taxon>Pseudomonadati</taxon>
        <taxon>Acidobacteriota</taxon>
        <taxon>Terriglobia</taxon>
        <taxon>Terriglobales</taxon>
        <taxon>Acidobacteriaceae</taxon>
        <taxon>Acidisarcina</taxon>
    </lineage>
</organism>
<name>A0A2Z5GAJ5_9BACT</name>
<dbReference type="KEGG" id="abas:ACPOL_7023"/>
<evidence type="ECO:0000313" key="3">
    <source>
        <dbReference type="Proteomes" id="UP000253606"/>
    </source>
</evidence>